<dbReference type="AlphaFoldDB" id="A0A8H3GWW3"/>
<organism evidence="1 2">
    <name type="scientific">Rhizoctonia solani</name>
    <dbReference type="NCBI Taxonomy" id="456999"/>
    <lineage>
        <taxon>Eukaryota</taxon>
        <taxon>Fungi</taxon>
        <taxon>Dikarya</taxon>
        <taxon>Basidiomycota</taxon>
        <taxon>Agaricomycotina</taxon>
        <taxon>Agaricomycetes</taxon>
        <taxon>Cantharellales</taxon>
        <taxon>Ceratobasidiaceae</taxon>
        <taxon>Rhizoctonia</taxon>
    </lineage>
</organism>
<accession>A0A8H3GWW3</accession>
<evidence type="ECO:0000313" key="2">
    <source>
        <dbReference type="Proteomes" id="UP000663840"/>
    </source>
</evidence>
<dbReference type="EMBL" id="CAJMWR010003752">
    <property type="protein sequence ID" value="CAE6469584.1"/>
    <property type="molecule type" value="Genomic_DNA"/>
</dbReference>
<proteinExistence type="predicted"/>
<sequence>MGSMLAGMMASSSMMPAASKMSQDGGGVGSDAYGGDAYDGDASIQLTACSQKRRPRTAARQVLPARERTLIGSVVGKAWSQQLLTLSDWLTYSCAHLRSSQFGPVNPVPPVCPIGLSVPDMG</sequence>
<protein>
    <submittedName>
        <fullName evidence="1">Uncharacterized protein</fullName>
    </submittedName>
</protein>
<dbReference type="Proteomes" id="UP000663840">
    <property type="component" value="Unassembled WGS sequence"/>
</dbReference>
<gene>
    <name evidence="1" type="ORF">RDB_LOCUS114639</name>
</gene>
<evidence type="ECO:0000313" key="1">
    <source>
        <dbReference type="EMBL" id="CAE6469584.1"/>
    </source>
</evidence>
<name>A0A8H3GWW3_9AGAM</name>
<comment type="caution">
    <text evidence="1">The sequence shown here is derived from an EMBL/GenBank/DDBJ whole genome shotgun (WGS) entry which is preliminary data.</text>
</comment>
<reference evidence="1" key="1">
    <citation type="submission" date="2021-01" db="EMBL/GenBank/DDBJ databases">
        <authorList>
            <person name="Kaushik A."/>
        </authorList>
    </citation>
    <scope>NUCLEOTIDE SEQUENCE</scope>
    <source>
        <strain evidence="1">AG1-1A</strain>
    </source>
</reference>